<evidence type="ECO:0000313" key="1">
    <source>
        <dbReference type="EMBL" id="MQM03193.1"/>
    </source>
</evidence>
<organism evidence="1 2">
    <name type="scientific">Colocasia esculenta</name>
    <name type="common">Wild taro</name>
    <name type="synonym">Arum esculentum</name>
    <dbReference type="NCBI Taxonomy" id="4460"/>
    <lineage>
        <taxon>Eukaryota</taxon>
        <taxon>Viridiplantae</taxon>
        <taxon>Streptophyta</taxon>
        <taxon>Embryophyta</taxon>
        <taxon>Tracheophyta</taxon>
        <taxon>Spermatophyta</taxon>
        <taxon>Magnoliopsida</taxon>
        <taxon>Liliopsida</taxon>
        <taxon>Araceae</taxon>
        <taxon>Aroideae</taxon>
        <taxon>Colocasieae</taxon>
        <taxon>Colocasia</taxon>
    </lineage>
</organism>
<dbReference type="EMBL" id="NMUH01002990">
    <property type="protein sequence ID" value="MQM03193.1"/>
    <property type="molecule type" value="Genomic_DNA"/>
</dbReference>
<reference evidence="1" key="1">
    <citation type="submission" date="2017-07" db="EMBL/GenBank/DDBJ databases">
        <title>Taro Niue Genome Assembly and Annotation.</title>
        <authorList>
            <person name="Atibalentja N."/>
            <person name="Keating K."/>
            <person name="Fields C.J."/>
        </authorList>
    </citation>
    <scope>NUCLEOTIDE SEQUENCE</scope>
    <source>
        <strain evidence="1">Niue_2</strain>
        <tissue evidence="1">Leaf</tissue>
    </source>
</reference>
<gene>
    <name evidence="1" type="ORF">Taro_035964</name>
</gene>
<name>A0A843VW17_COLES</name>
<proteinExistence type="predicted"/>
<protein>
    <submittedName>
        <fullName evidence="1">Uncharacterized protein</fullName>
    </submittedName>
</protein>
<dbReference type="Proteomes" id="UP000652761">
    <property type="component" value="Unassembled WGS sequence"/>
</dbReference>
<feature type="non-terminal residue" evidence="1">
    <location>
        <position position="1"/>
    </location>
</feature>
<dbReference type="AlphaFoldDB" id="A0A843VW17"/>
<accession>A0A843VW17</accession>
<evidence type="ECO:0000313" key="2">
    <source>
        <dbReference type="Proteomes" id="UP000652761"/>
    </source>
</evidence>
<comment type="caution">
    <text evidence="1">The sequence shown here is derived from an EMBL/GenBank/DDBJ whole genome shotgun (WGS) entry which is preliminary data.</text>
</comment>
<keyword evidence="2" id="KW-1185">Reference proteome</keyword>
<sequence length="115" mass="12277">MGVPPVVPYNGRHTYLEGRRLGSVVPQESGQENSSKGTHIESTILASSTVHNKLPMGVPPVVPYNGRHTYVEGRRLGSVVPQESGQENSSKGTHIESTILASSTVHNKLPMGVPP</sequence>